<keyword evidence="5" id="KW-0732">Signal</keyword>
<evidence type="ECO:0000313" key="8">
    <source>
        <dbReference type="Proteomes" id="UP000799764"/>
    </source>
</evidence>
<comment type="caution">
    <text evidence="7">The sequence shown here is derived from an EMBL/GenBank/DDBJ whole genome shotgun (WGS) entry which is preliminary data.</text>
</comment>
<organism evidence="7 8">
    <name type="scientific">Karstenula rhodostoma CBS 690.94</name>
    <dbReference type="NCBI Taxonomy" id="1392251"/>
    <lineage>
        <taxon>Eukaryota</taxon>
        <taxon>Fungi</taxon>
        <taxon>Dikarya</taxon>
        <taxon>Ascomycota</taxon>
        <taxon>Pezizomycotina</taxon>
        <taxon>Dothideomycetes</taxon>
        <taxon>Pleosporomycetidae</taxon>
        <taxon>Pleosporales</taxon>
        <taxon>Massarineae</taxon>
        <taxon>Didymosphaeriaceae</taxon>
        <taxon>Karstenula</taxon>
    </lineage>
</organism>
<dbReference type="EMBL" id="MU001502">
    <property type="protein sequence ID" value="KAF2443465.1"/>
    <property type="molecule type" value="Genomic_DNA"/>
</dbReference>
<name>A0A9P4UAP3_9PLEO</name>
<keyword evidence="2" id="KW-0479">Metal-binding</keyword>
<evidence type="ECO:0000256" key="5">
    <source>
        <dbReference type="SAM" id="SignalP"/>
    </source>
</evidence>
<dbReference type="GO" id="GO:0034440">
    <property type="term" value="P:lipid oxidation"/>
    <property type="evidence" value="ECO:0007669"/>
    <property type="project" value="InterPro"/>
</dbReference>
<gene>
    <name evidence="7" type="ORF">P171DRAFT_473739</name>
</gene>
<evidence type="ECO:0000259" key="6">
    <source>
        <dbReference type="PROSITE" id="PS51393"/>
    </source>
</evidence>
<dbReference type="PROSITE" id="PS51393">
    <property type="entry name" value="LIPOXYGENASE_3"/>
    <property type="match status" value="1"/>
</dbReference>
<evidence type="ECO:0000313" key="7">
    <source>
        <dbReference type="EMBL" id="KAF2443465.1"/>
    </source>
</evidence>
<keyword evidence="3" id="KW-0223">Dioxygenase</keyword>
<feature type="signal peptide" evidence="5">
    <location>
        <begin position="1"/>
        <end position="23"/>
    </location>
</feature>
<keyword evidence="4" id="KW-0560">Oxidoreductase</keyword>
<dbReference type="InterPro" id="IPR000907">
    <property type="entry name" value="LipOase"/>
</dbReference>
<dbReference type="Gene3D" id="3.10.450.60">
    <property type="match status" value="1"/>
</dbReference>
<accession>A0A9P4UAP3</accession>
<dbReference type="AlphaFoldDB" id="A0A9P4UAP3"/>
<evidence type="ECO:0000256" key="4">
    <source>
        <dbReference type="ARBA" id="ARBA00023002"/>
    </source>
</evidence>
<dbReference type="OrthoDB" id="407298at2759"/>
<dbReference type="InterPro" id="IPR013819">
    <property type="entry name" value="LipOase_C"/>
</dbReference>
<sequence length="582" mass="64022">MMHSPASVILLLLCGTRFGGAWGYTIPQGPADAVRRGEAINTTRAGFIYGPAVAGGPFYPSGPLGKAKVDGDIGNEQLEAVPNSALVAKDIARANSSAEQYQGLDTLEEYLLLYQGQWAKTLPKGPAPGVLTNYTQDLFFSMERLANSAFSVRRLPRSSELPFLVDGSIVSNVTGSSLQKLLKDGRLFYADHRAQKSWPKTTNKFAAACDAYFYVSKKSGQFLPLAIRTNVGSNLIYTPVDDAADWTLAKIMFNVNDFFFAQTWHLAATHEVVQIAWMAAIRALSIEHPVYALLNRLTYQLFAIQPLAQSFLFDNGTAFDTLFPITGSGARDFVTELYINGTGAFKDGYFETDLKKRGLIHGDGPTLDHFPYYENASTIHKAIRNFIRTFVKSFYQSDRAVQSDPELQAWAAEANGPAKAIDFPNEFDCIDAIVDALTHIAHLVSTVHHSVNTNNLISISATLPMHPASLYKPVPLTKGNTSVAQYLPPLRAVLAQFQVDGIFARPLIANSTRSLSYMFDSPTFLNGTNRETRTAAAKFKEEMFSFSKEIQGRKFDKDGLSQGAPFIWKALDPTEAPFSLTI</sequence>
<dbReference type="GO" id="GO:0046872">
    <property type="term" value="F:metal ion binding"/>
    <property type="evidence" value="ECO:0007669"/>
    <property type="project" value="UniProtKB-KW"/>
</dbReference>
<dbReference type="PANTHER" id="PTHR11771">
    <property type="entry name" value="LIPOXYGENASE"/>
    <property type="match status" value="1"/>
</dbReference>
<dbReference type="GO" id="GO:0050584">
    <property type="term" value="F:linoleate 11-lipoxygenase activity"/>
    <property type="evidence" value="ECO:0007669"/>
    <property type="project" value="UniProtKB-ARBA"/>
</dbReference>
<keyword evidence="8" id="KW-1185">Reference proteome</keyword>
<reference evidence="7" key="1">
    <citation type="journal article" date="2020" name="Stud. Mycol.">
        <title>101 Dothideomycetes genomes: a test case for predicting lifestyles and emergence of pathogens.</title>
        <authorList>
            <person name="Haridas S."/>
            <person name="Albert R."/>
            <person name="Binder M."/>
            <person name="Bloem J."/>
            <person name="Labutti K."/>
            <person name="Salamov A."/>
            <person name="Andreopoulos B."/>
            <person name="Baker S."/>
            <person name="Barry K."/>
            <person name="Bills G."/>
            <person name="Bluhm B."/>
            <person name="Cannon C."/>
            <person name="Castanera R."/>
            <person name="Culley D."/>
            <person name="Daum C."/>
            <person name="Ezra D."/>
            <person name="Gonzalez J."/>
            <person name="Henrissat B."/>
            <person name="Kuo A."/>
            <person name="Liang C."/>
            <person name="Lipzen A."/>
            <person name="Lutzoni F."/>
            <person name="Magnuson J."/>
            <person name="Mondo S."/>
            <person name="Nolan M."/>
            <person name="Ohm R."/>
            <person name="Pangilinan J."/>
            <person name="Park H.-J."/>
            <person name="Ramirez L."/>
            <person name="Alfaro M."/>
            <person name="Sun H."/>
            <person name="Tritt A."/>
            <person name="Yoshinaga Y."/>
            <person name="Zwiers L.-H."/>
            <person name="Turgeon B."/>
            <person name="Goodwin S."/>
            <person name="Spatafora J."/>
            <person name="Crous P."/>
            <person name="Grigoriev I."/>
        </authorList>
    </citation>
    <scope>NUCLEOTIDE SEQUENCE</scope>
    <source>
        <strain evidence="7">CBS 690.94</strain>
    </source>
</reference>
<dbReference type="Gene3D" id="1.20.245.10">
    <property type="entry name" value="Lipoxygenase-1, Domain 5"/>
    <property type="match status" value="1"/>
</dbReference>
<dbReference type="SUPFAM" id="SSF48484">
    <property type="entry name" value="Lipoxigenase"/>
    <property type="match status" value="1"/>
</dbReference>
<feature type="chain" id="PRO_5040349916" description="Manganese lipoxygenase" evidence="5">
    <location>
        <begin position="24"/>
        <end position="582"/>
    </location>
</feature>
<feature type="domain" description="Lipoxygenase" evidence="6">
    <location>
        <begin position="105"/>
        <end position="582"/>
    </location>
</feature>
<dbReference type="Pfam" id="PF00305">
    <property type="entry name" value="Lipoxygenase"/>
    <property type="match status" value="1"/>
</dbReference>
<evidence type="ECO:0000256" key="1">
    <source>
        <dbReference type="ARBA" id="ARBA00021175"/>
    </source>
</evidence>
<dbReference type="Proteomes" id="UP000799764">
    <property type="component" value="Unassembled WGS sequence"/>
</dbReference>
<dbReference type="GO" id="GO:0043651">
    <property type="term" value="P:linoleic acid metabolic process"/>
    <property type="evidence" value="ECO:0007669"/>
    <property type="project" value="UniProtKB-ARBA"/>
</dbReference>
<protein>
    <recommendedName>
        <fullName evidence="1">Manganese lipoxygenase</fullName>
    </recommendedName>
</protein>
<proteinExistence type="predicted"/>
<evidence type="ECO:0000256" key="3">
    <source>
        <dbReference type="ARBA" id="ARBA00022964"/>
    </source>
</evidence>
<evidence type="ECO:0000256" key="2">
    <source>
        <dbReference type="ARBA" id="ARBA00022723"/>
    </source>
</evidence>
<dbReference type="InterPro" id="IPR036226">
    <property type="entry name" value="LipOase_C_sf"/>
</dbReference>